<dbReference type="Proteomes" id="UP000186817">
    <property type="component" value="Unassembled WGS sequence"/>
</dbReference>
<accession>A0A1Q9CLQ6</accession>
<organism evidence="2 3">
    <name type="scientific">Symbiodinium microadriaticum</name>
    <name type="common">Dinoflagellate</name>
    <name type="synonym">Zooxanthella microadriatica</name>
    <dbReference type="NCBI Taxonomy" id="2951"/>
    <lineage>
        <taxon>Eukaryota</taxon>
        <taxon>Sar</taxon>
        <taxon>Alveolata</taxon>
        <taxon>Dinophyceae</taxon>
        <taxon>Suessiales</taxon>
        <taxon>Symbiodiniaceae</taxon>
        <taxon>Symbiodinium</taxon>
    </lineage>
</organism>
<sequence length="107" mass="11412">MLGLMKRLCPCSSSLSRVAPVRSPVQVPPSRQSLPAQLEGTSPQPLTPLLEHPFARVSTTLARSAYLPSGVRPVQVAAPISNVPEMRVGAGTIHVGPPMARAEPDWR</sequence>
<reference evidence="2 3" key="1">
    <citation type="submission" date="2016-02" db="EMBL/GenBank/DDBJ databases">
        <title>Genome analysis of coral dinoflagellate symbionts highlights evolutionary adaptations to a symbiotic lifestyle.</title>
        <authorList>
            <person name="Aranda M."/>
            <person name="Li Y."/>
            <person name="Liew Y.J."/>
            <person name="Baumgarten S."/>
            <person name="Simakov O."/>
            <person name="Wilson M."/>
            <person name="Piel J."/>
            <person name="Ashoor H."/>
            <person name="Bougouffa S."/>
            <person name="Bajic V.B."/>
            <person name="Ryu T."/>
            <person name="Ravasi T."/>
            <person name="Bayer T."/>
            <person name="Micklem G."/>
            <person name="Kim H."/>
            <person name="Bhak J."/>
            <person name="Lajeunesse T.C."/>
            <person name="Voolstra C.R."/>
        </authorList>
    </citation>
    <scope>NUCLEOTIDE SEQUENCE [LARGE SCALE GENOMIC DNA]</scope>
    <source>
        <strain evidence="2 3">CCMP2467</strain>
    </source>
</reference>
<comment type="caution">
    <text evidence="2">The sequence shown here is derived from an EMBL/GenBank/DDBJ whole genome shotgun (WGS) entry which is preliminary data.</text>
</comment>
<gene>
    <name evidence="2" type="ORF">AK812_SmicGene35323</name>
</gene>
<protein>
    <submittedName>
        <fullName evidence="2">Uncharacterized protein</fullName>
    </submittedName>
</protein>
<feature type="compositionally biased region" description="Low complexity" evidence="1">
    <location>
        <begin position="20"/>
        <end position="33"/>
    </location>
</feature>
<name>A0A1Q9CLQ6_SYMMI</name>
<evidence type="ECO:0000256" key="1">
    <source>
        <dbReference type="SAM" id="MobiDB-lite"/>
    </source>
</evidence>
<feature type="region of interest" description="Disordered" evidence="1">
    <location>
        <begin position="20"/>
        <end position="49"/>
    </location>
</feature>
<evidence type="ECO:0000313" key="3">
    <source>
        <dbReference type="Proteomes" id="UP000186817"/>
    </source>
</evidence>
<dbReference type="EMBL" id="LSRX01001086">
    <property type="protein sequence ID" value="OLP83869.1"/>
    <property type="molecule type" value="Genomic_DNA"/>
</dbReference>
<keyword evidence="3" id="KW-1185">Reference proteome</keyword>
<proteinExistence type="predicted"/>
<dbReference type="OrthoDB" id="10576118at2759"/>
<dbReference type="AlphaFoldDB" id="A0A1Q9CLQ6"/>
<evidence type="ECO:0000313" key="2">
    <source>
        <dbReference type="EMBL" id="OLP83869.1"/>
    </source>
</evidence>